<dbReference type="AlphaFoldDB" id="A0A2N6SG20"/>
<dbReference type="EMBL" id="PNGT01000002">
    <property type="protein sequence ID" value="PMC52886.1"/>
    <property type="molecule type" value="Genomic_DNA"/>
</dbReference>
<feature type="chain" id="PRO_5014724139" description="DUF1307 domain-containing protein" evidence="2">
    <location>
        <begin position="25"/>
        <end position="183"/>
    </location>
</feature>
<evidence type="ECO:0000313" key="4">
    <source>
        <dbReference type="Proteomes" id="UP000235670"/>
    </source>
</evidence>
<feature type="signal peptide" evidence="2">
    <location>
        <begin position="1"/>
        <end position="24"/>
    </location>
</feature>
<dbReference type="Proteomes" id="UP000235670">
    <property type="component" value="Unassembled WGS sequence"/>
</dbReference>
<proteinExistence type="predicted"/>
<dbReference type="RefSeq" id="WP_102189568.1">
    <property type="nucleotide sequence ID" value="NZ_PNGT01000002.1"/>
</dbReference>
<sequence>MKKILKTSLILSSILLIFTGCSNKENKQSNNVENQSQDNNKTNENTEKKDTVFVKNYVISEEGRMIDIEVEYKNNIAQKMTQLFVNKPISELTQNEKFKYDDVIESMQSTEAKEKIIEESKGLKLIAKEENNNLTIKAILDLNEISESDAKNALGNFDGSLDDARKIDNFEKILINNGVVEKK</sequence>
<name>A0A2N6SG20_9BACL</name>
<gene>
    <name evidence="3" type="ORF">CJ218_03040</name>
</gene>
<accession>A0A2N6SG20</accession>
<evidence type="ECO:0000313" key="3">
    <source>
        <dbReference type="EMBL" id="PMC52886.1"/>
    </source>
</evidence>
<reference evidence="3 4" key="1">
    <citation type="submission" date="2017-09" db="EMBL/GenBank/DDBJ databases">
        <title>Bacterial strain isolated from the female urinary microbiota.</title>
        <authorList>
            <person name="Thomas-White K."/>
            <person name="Kumar N."/>
            <person name="Forster S."/>
            <person name="Putonti C."/>
            <person name="Lawley T."/>
            <person name="Wolfe A.J."/>
        </authorList>
    </citation>
    <scope>NUCLEOTIDE SEQUENCE [LARGE SCALE GENOMIC DNA]</scope>
    <source>
        <strain evidence="3 4">UMB0186</strain>
    </source>
</reference>
<evidence type="ECO:0000256" key="2">
    <source>
        <dbReference type="SAM" id="SignalP"/>
    </source>
</evidence>
<feature type="region of interest" description="Disordered" evidence="1">
    <location>
        <begin position="26"/>
        <end position="47"/>
    </location>
</feature>
<dbReference type="PROSITE" id="PS51257">
    <property type="entry name" value="PROKAR_LIPOPROTEIN"/>
    <property type="match status" value="1"/>
</dbReference>
<evidence type="ECO:0008006" key="5">
    <source>
        <dbReference type="Google" id="ProtNLM"/>
    </source>
</evidence>
<protein>
    <recommendedName>
        <fullName evidence="5">DUF1307 domain-containing protein</fullName>
    </recommendedName>
</protein>
<dbReference type="STRING" id="84135.GCA_001052115_00122"/>
<comment type="caution">
    <text evidence="3">The sequence shown here is derived from an EMBL/GenBank/DDBJ whole genome shotgun (WGS) entry which is preliminary data.</text>
</comment>
<evidence type="ECO:0000256" key="1">
    <source>
        <dbReference type="SAM" id="MobiDB-lite"/>
    </source>
</evidence>
<keyword evidence="2" id="KW-0732">Signal</keyword>
<feature type="compositionally biased region" description="Polar residues" evidence="1">
    <location>
        <begin position="26"/>
        <end position="37"/>
    </location>
</feature>
<organism evidence="3 4">
    <name type="scientific">Gemella sanguinis</name>
    <dbReference type="NCBI Taxonomy" id="84135"/>
    <lineage>
        <taxon>Bacteria</taxon>
        <taxon>Bacillati</taxon>
        <taxon>Bacillota</taxon>
        <taxon>Bacilli</taxon>
        <taxon>Bacillales</taxon>
        <taxon>Gemellaceae</taxon>
        <taxon>Gemella</taxon>
    </lineage>
</organism>